<name>A0A9P8NTR3_9ASCO</name>
<feature type="signal peptide" evidence="7">
    <location>
        <begin position="1"/>
        <end position="20"/>
    </location>
</feature>
<dbReference type="GO" id="GO:0000324">
    <property type="term" value="C:fungal-type vacuole"/>
    <property type="evidence" value="ECO:0007669"/>
    <property type="project" value="TreeGrafter"/>
</dbReference>
<comment type="similarity">
    <text evidence="1 7">Belongs to the peptidase S10 family.</text>
</comment>
<dbReference type="InterPro" id="IPR001563">
    <property type="entry name" value="Peptidase_S10"/>
</dbReference>
<dbReference type="InterPro" id="IPR033124">
    <property type="entry name" value="Ser_caboxypep_his_AS"/>
</dbReference>
<feature type="chain" id="PRO_5040541385" description="Carboxypeptidase" evidence="7">
    <location>
        <begin position="21"/>
        <end position="538"/>
    </location>
</feature>
<evidence type="ECO:0000256" key="6">
    <source>
        <dbReference type="ARBA" id="ARBA00023180"/>
    </source>
</evidence>
<dbReference type="PANTHER" id="PTHR11802">
    <property type="entry name" value="SERINE PROTEASE FAMILY S10 SERINE CARBOXYPEPTIDASE"/>
    <property type="match status" value="1"/>
</dbReference>
<keyword evidence="9" id="KW-1185">Reference proteome</keyword>
<dbReference type="PROSITE" id="PS00560">
    <property type="entry name" value="CARBOXYPEPT_SER_HIS"/>
    <property type="match status" value="1"/>
</dbReference>
<dbReference type="PROSITE" id="PS00131">
    <property type="entry name" value="CARBOXYPEPT_SER_SER"/>
    <property type="match status" value="1"/>
</dbReference>
<gene>
    <name evidence="8" type="ORF">OGATHE_005522</name>
</gene>
<dbReference type="SUPFAM" id="SSF53474">
    <property type="entry name" value="alpha/beta-Hydrolases"/>
    <property type="match status" value="1"/>
</dbReference>
<accession>A0A9P8NTR3</accession>
<dbReference type="InterPro" id="IPR018202">
    <property type="entry name" value="Ser_caboxypep_ser_AS"/>
</dbReference>
<proteinExistence type="inferred from homology"/>
<dbReference type="EC" id="3.4.16.-" evidence="7"/>
<keyword evidence="6" id="KW-0325">Glycoprotein</keyword>
<evidence type="ECO:0000256" key="7">
    <source>
        <dbReference type="RuleBase" id="RU361156"/>
    </source>
</evidence>
<dbReference type="AlphaFoldDB" id="A0A9P8NTR3"/>
<keyword evidence="4 7" id="KW-0732">Signal</keyword>
<sequence length="538" mass="60390">MRLPSFSFLLLFIGLALVTAVKCAAIGEKVLSVDSEYRYSLEWLDSALQDDVRFVWSSLEQLLGTQGLKKAIKDYESSVCPISSSFPIDIKSDPDNVETISVESLPGYQLRLHTKKRSNPLSLGVDTVKQYTGYFDINDDDKHLFYWFFESRNDPATDPVILWLNGGPGCSSVTGCLFELGPASLNGTTLTPIHNPYSWNNNASVIFLEQPVGVGYSYSTRSSVSSTKVAAKDVYAFLELFFTKFARFSNNDFHIAGESYAGHYIPNIASEILDHKNKSFELTSILIGNGITDPLIQYGWYGPMACNASLSGYKQILSDSDCMKIDDMYSRCKRLISACYRTLSAVTCLPANLYCERILEPFEQTGLNVYDIRGPCETQDGNCYLGINYIDQYMNLPDVKEALGAEVDIYSDCDDEVFRQFILTGDETKPFQQYVAKVLDAGLPVLIYAGDKDYICNWLGNLAWTEVLEWKNSASYQKAEFKNWYTEIEGLPAGEIKTNGQLTFARVYDAGHMVPHDQPEAALDMVNRWITGDKSYNR</sequence>
<dbReference type="Gene3D" id="1.10.287.410">
    <property type="match status" value="1"/>
</dbReference>
<dbReference type="Pfam" id="PF00450">
    <property type="entry name" value="Peptidase_S10"/>
    <property type="match status" value="1"/>
</dbReference>
<evidence type="ECO:0000256" key="2">
    <source>
        <dbReference type="ARBA" id="ARBA00022645"/>
    </source>
</evidence>
<dbReference type="PANTHER" id="PTHR11802:SF113">
    <property type="entry name" value="SERINE CARBOXYPEPTIDASE CTSA-4.1"/>
    <property type="match status" value="1"/>
</dbReference>
<dbReference type="EMBL" id="JAEUBD010001504">
    <property type="protein sequence ID" value="KAH3659477.1"/>
    <property type="molecule type" value="Genomic_DNA"/>
</dbReference>
<keyword evidence="5 7" id="KW-0378">Hydrolase</keyword>
<reference evidence="8" key="2">
    <citation type="submission" date="2021-01" db="EMBL/GenBank/DDBJ databases">
        <authorList>
            <person name="Schikora-Tamarit M.A."/>
        </authorList>
    </citation>
    <scope>NUCLEOTIDE SEQUENCE</scope>
    <source>
        <strain evidence="8">NCAIM Y.01608</strain>
    </source>
</reference>
<comment type="caution">
    <text evidence="8">The sequence shown here is derived from an EMBL/GenBank/DDBJ whole genome shotgun (WGS) entry which is preliminary data.</text>
</comment>
<organism evidence="8 9">
    <name type="scientific">Ogataea polymorpha</name>
    <dbReference type="NCBI Taxonomy" id="460523"/>
    <lineage>
        <taxon>Eukaryota</taxon>
        <taxon>Fungi</taxon>
        <taxon>Dikarya</taxon>
        <taxon>Ascomycota</taxon>
        <taxon>Saccharomycotina</taxon>
        <taxon>Pichiomycetes</taxon>
        <taxon>Pichiales</taxon>
        <taxon>Pichiaceae</taxon>
        <taxon>Ogataea</taxon>
    </lineage>
</organism>
<dbReference type="InterPro" id="IPR029058">
    <property type="entry name" value="AB_hydrolase_fold"/>
</dbReference>
<evidence type="ECO:0000256" key="5">
    <source>
        <dbReference type="ARBA" id="ARBA00022801"/>
    </source>
</evidence>
<protein>
    <recommendedName>
        <fullName evidence="7">Carboxypeptidase</fullName>
        <ecNumber evidence="7">3.4.16.-</ecNumber>
    </recommendedName>
</protein>
<keyword evidence="2 7" id="KW-0121">Carboxypeptidase</keyword>
<evidence type="ECO:0000256" key="1">
    <source>
        <dbReference type="ARBA" id="ARBA00009431"/>
    </source>
</evidence>
<dbReference type="Proteomes" id="UP000788993">
    <property type="component" value="Unassembled WGS sequence"/>
</dbReference>
<evidence type="ECO:0000256" key="4">
    <source>
        <dbReference type="ARBA" id="ARBA00022729"/>
    </source>
</evidence>
<keyword evidence="3 7" id="KW-0645">Protease</keyword>
<evidence type="ECO:0000313" key="9">
    <source>
        <dbReference type="Proteomes" id="UP000788993"/>
    </source>
</evidence>
<dbReference type="GO" id="GO:0004185">
    <property type="term" value="F:serine-type carboxypeptidase activity"/>
    <property type="evidence" value="ECO:0007669"/>
    <property type="project" value="UniProtKB-UniRule"/>
</dbReference>
<dbReference type="GO" id="GO:0006508">
    <property type="term" value="P:proteolysis"/>
    <property type="evidence" value="ECO:0007669"/>
    <property type="project" value="UniProtKB-KW"/>
</dbReference>
<evidence type="ECO:0000313" key="8">
    <source>
        <dbReference type="EMBL" id="KAH3659477.1"/>
    </source>
</evidence>
<evidence type="ECO:0000256" key="3">
    <source>
        <dbReference type="ARBA" id="ARBA00022670"/>
    </source>
</evidence>
<dbReference type="PRINTS" id="PR00724">
    <property type="entry name" value="CRBOXYPTASEC"/>
</dbReference>
<dbReference type="Gene3D" id="3.40.50.1820">
    <property type="entry name" value="alpha/beta hydrolase"/>
    <property type="match status" value="1"/>
</dbReference>
<reference evidence="8" key="1">
    <citation type="journal article" date="2021" name="Open Biol.">
        <title>Shared evolutionary footprints suggest mitochondrial oxidative damage underlies multiple complex I losses in fungi.</title>
        <authorList>
            <person name="Schikora-Tamarit M.A."/>
            <person name="Marcet-Houben M."/>
            <person name="Nosek J."/>
            <person name="Gabaldon T."/>
        </authorList>
    </citation>
    <scope>NUCLEOTIDE SEQUENCE</scope>
    <source>
        <strain evidence="8">NCAIM Y.01608</strain>
    </source>
</reference>